<gene>
    <name evidence="3" type="ORF">Bhyg_04807</name>
</gene>
<dbReference type="OrthoDB" id="197150at2759"/>
<evidence type="ECO:0000313" key="4">
    <source>
        <dbReference type="Proteomes" id="UP001151699"/>
    </source>
</evidence>
<feature type="chain" id="PRO_5040359900" description="SnoaL-like domain-containing protein" evidence="1">
    <location>
        <begin position="18"/>
        <end position="153"/>
    </location>
</feature>
<proteinExistence type="predicted"/>
<dbReference type="GO" id="GO:0030638">
    <property type="term" value="P:polyketide metabolic process"/>
    <property type="evidence" value="ECO:0007669"/>
    <property type="project" value="InterPro"/>
</dbReference>
<dbReference type="InterPro" id="IPR009959">
    <property type="entry name" value="Cyclase_SnoaL-like"/>
</dbReference>
<sequence length="153" mass="17173">MNAVILVSFALFASVFAITGDECLTRYQTEEDNLKLVLSFYDEAFGQHNITAVDKYISSDYIQHNPHVGDGQQPLKDFLVPFNAIKTKGPVDIRHTAVSGDIVWLHLKTTGFNGEPLAIVDIFRVKDGKIVEHWDVIQEVPTLSQSKNSHPMF</sequence>
<evidence type="ECO:0000259" key="2">
    <source>
        <dbReference type="Pfam" id="PF12680"/>
    </source>
</evidence>
<dbReference type="Gene3D" id="3.10.450.50">
    <property type="match status" value="1"/>
</dbReference>
<reference evidence="3" key="1">
    <citation type="submission" date="2022-07" db="EMBL/GenBank/DDBJ databases">
        <authorList>
            <person name="Trinca V."/>
            <person name="Uliana J.V.C."/>
            <person name="Torres T.T."/>
            <person name="Ward R.J."/>
            <person name="Monesi N."/>
        </authorList>
    </citation>
    <scope>NUCLEOTIDE SEQUENCE</scope>
    <source>
        <strain evidence="3">HSMRA1968</strain>
        <tissue evidence="3">Whole embryos</tissue>
    </source>
</reference>
<dbReference type="PANTHER" id="PTHR38436:SF1">
    <property type="entry name" value="ESTER CYCLASE"/>
    <property type="match status" value="1"/>
</dbReference>
<organism evidence="3 4">
    <name type="scientific">Pseudolycoriella hygida</name>
    <dbReference type="NCBI Taxonomy" id="35572"/>
    <lineage>
        <taxon>Eukaryota</taxon>
        <taxon>Metazoa</taxon>
        <taxon>Ecdysozoa</taxon>
        <taxon>Arthropoda</taxon>
        <taxon>Hexapoda</taxon>
        <taxon>Insecta</taxon>
        <taxon>Pterygota</taxon>
        <taxon>Neoptera</taxon>
        <taxon>Endopterygota</taxon>
        <taxon>Diptera</taxon>
        <taxon>Nematocera</taxon>
        <taxon>Sciaroidea</taxon>
        <taxon>Sciaridae</taxon>
        <taxon>Pseudolycoriella</taxon>
    </lineage>
</organism>
<dbReference type="AlphaFoldDB" id="A0A9Q0S8P3"/>
<dbReference type="SUPFAM" id="SSF54427">
    <property type="entry name" value="NTF2-like"/>
    <property type="match status" value="1"/>
</dbReference>
<dbReference type="PANTHER" id="PTHR38436">
    <property type="entry name" value="POLYKETIDE CYCLASE SNOAL-LIKE DOMAIN"/>
    <property type="match status" value="1"/>
</dbReference>
<dbReference type="Pfam" id="PF12680">
    <property type="entry name" value="SnoaL_2"/>
    <property type="match status" value="1"/>
</dbReference>
<evidence type="ECO:0000256" key="1">
    <source>
        <dbReference type="SAM" id="SignalP"/>
    </source>
</evidence>
<name>A0A9Q0S8P3_9DIPT</name>
<dbReference type="InterPro" id="IPR037401">
    <property type="entry name" value="SnoaL-like"/>
</dbReference>
<keyword evidence="4" id="KW-1185">Reference proteome</keyword>
<protein>
    <recommendedName>
        <fullName evidence="2">SnoaL-like domain-containing protein</fullName>
    </recommendedName>
</protein>
<keyword evidence="1" id="KW-0732">Signal</keyword>
<dbReference type="EMBL" id="WJQU01000001">
    <property type="protein sequence ID" value="KAJ6649569.1"/>
    <property type="molecule type" value="Genomic_DNA"/>
</dbReference>
<evidence type="ECO:0000313" key="3">
    <source>
        <dbReference type="EMBL" id="KAJ6649569.1"/>
    </source>
</evidence>
<comment type="caution">
    <text evidence="3">The sequence shown here is derived from an EMBL/GenBank/DDBJ whole genome shotgun (WGS) entry which is preliminary data.</text>
</comment>
<feature type="domain" description="SnoaL-like" evidence="2">
    <location>
        <begin position="39"/>
        <end position="133"/>
    </location>
</feature>
<accession>A0A9Q0S8P3</accession>
<dbReference type="InterPro" id="IPR032710">
    <property type="entry name" value="NTF2-like_dom_sf"/>
</dbReference>
<dbReference type="Proteomes" id="UP001151699">
    <property type="component" value="Chromosome A"/>
</dbReference>
<feature type="signal peptide" evidence="1">
    <location>
        <begin position="1"/>
        <end position="17"/>
    </location>
</feature>